<dbReference type="EnsemblMetazoa" id="GAUT033550-RA">
    <property type="protein sequence ID" value="GAUT033550-PA"/>
    <property type="gene ID" value="GAUT033550"/>
</dbReference>
<evidence type="ECO:0000313" key="2">
    <source>
        <dbReference type="Proteomes" id="UP000078200"/>
    </source>
</evidence>
<dbReference type="AlphaFoldDB" id="A0A1A9VD80"/>
<reference evidence="1" key="1">
    <citation type="submission" date="2020-05" db="UniProtKB">
        <authorList>
            <consortium name="EnsemblMetazoa"/>
        </authorList>
    </citation>
    <scope>IDENTIFICATION</scope>
    <source>
        <strain evidence="1">TTRI</strain>
    </source>
</reference>
<dbReference type="Proteomes" id="UP000078200">
    <property type="component" value="Unassembled WGS sequence"/>
</dbReference>
<name>A0A1A9VD80_GLOAU</name>
<organism evidence="1 2">
    <name type="scientific">Glossina austeni</name>
    <name type="common">Savannah tsetse fly</name>
    <dbReference type="NCBI Taxonomy" id="7395"/>
    <lineage>
        <taxon>Eukaryota</taxon>
        <taxon>Metazoa</taxon>
        <taxon>Ecdysozoa</taxon>
        <taxon>Arthropoda</taxon>
        <taxon>Hexapoda</taxon>
        <taxon>Insecta</taxon>
        <taxon>Pterygota</taxon>
        <taxon>Neoptera</taxon>
        <taxon>Endopterygota</taxon>
        <taxon>Diptera</taxon>
        <taxon>Brachycera</taxon>
        <taxon>Muscomorpha</taxon>
        <taxon>Hippoboscoidea</taxon>
        <taxon>Glossinidae</taxon>
        <taxon>Glossina</taxon>
    </lineage>
</organism>
<proteinExistence type="predicted"/>
<dbReference type="VEuPathDB" id="VectorBase:GAUT033550"/>
<keyword evidence="2" id="KW-1185">Reference proteome</keyword>
<protein>
    <submittedName>
        <fullName evidence="1">Uncharacterized protein</fullName>
    </submittedName>
</protein>
<sequence length="501" mass="56314">MERKCQHVLKHDMPQTPRVSSKVVDYYMKFGTRDLKKFMRLYSPESDSSQDDQKAEIVNKTILYQQNVDREMECSRSNERLKYLEAKPSLGYRKEMSQSMHNVGVIKAMSILDKDLETSKSRIIHSKLAQTPESVAKVHKPLKWDSLSYVAYDQLTSNISNSRASKNASERISTVSFIINRQNAQPLPSSTLMDVGVGSGMIPNVHKIISQGTCVTDKQRIDNFSQTTLLRAPQLIDKEIQVNLSPSTSVPEGIETPSSFEYIKFDPTKSYASSNGQKKKHGFFANLTDVVPRKVHMEKSVQHSNSISNIQKLQIKFLDNLEGSEENICHSSTKISSNNFSLLHYAPELDLGVQLICSLINRKNITQIQKKELVCEIIKHIKRLSGGSDFAWQNNIQPTSGDDNFLEPRSINVNSVTEILQRAKTANIVSPNNTVLAGSEQIRTTQSAVPSIQTRRIIFTNPEYESASQSQDSTETTENQQLISSCGKFDSKSGVLQLCDQ</sequence>
<accession>A0A1A9VD80</accession>
<evidence type="ECO:0000313" key="1">
    <source>
        <dbReference type="EnsemblMetazoa" id="GAUT033550-PA"/>
    </source>
</evidence>